<dbReference type="Proteomes" id="UP001281147">
    <property type="component" value="Unassembled WGS sequence"/>
</dbReference>
<keyword evidence="2" id="KW-1185">Reference proteome</keyword>
<dbReference type="EMBL" id="JAUTXU010000091">
    <property type="protein sequence ID" value="KAK3709606.1"/>
    <property type="molecule type" value="Genomic_DNA"/>
</dbReference>
<reference evidence="1" key="1">
    <citation type="submission" date="2023-07" db="EMBL/GenBank/DDBJ databases">
        <title>Black Yeasts Isolated from many extreme environments.</title>
        <authorList>
            <person name="Coleine C."/>
            <person name="Stajich J.E."/>
            <person name="Selbmann L."/>
        </authorList>
    </citation>
    <scope>NUCLEOTIDE SEQUENCE</scope>
    <source>
        <strain evidence="1">CCFEE 5714</strain>
    </source>
</reference>
<comment type="caution">
    <text evidence="1">The sequence shown here is derived from an EMBL/GenBank/DDBJ whole genome shotgun (WGS) entry which is preliminary data.</text>
</comment>
<organism evidence="1 2">
    <name type="scientific">Vermiconidia calcicola</name>
    <dbReference type="NCBI Taxonomy" id="1690605"/>
    <lineage>
        <taxon>Eukaryota</taxon>
        <taxon>Fungi</taxon>
        <taxon>Dikarya</taxon>
        <taxon>Ascomycota</taxon>
        <taxon>Pezizomycotina</taxon>
        <taxon>Dothideomycetes</taxon>
        <taxon>Dothideomycetidae</taxon>
        <taxon>Mycosphaerellales</taxon>
        <taxon>Extremaceae</taxon>
        <taxon>Vermiconidia</taxon>
    </lineage>
</organism>
<protein>
    <submittedName>
        <fullName evidence="1">Uncharacterized protein</fullName>
    </submittedName>
</protein>
<accession>A0ACC3N405</accession>
<evidence type="ECO:0000313" key="1">
    <source>
        <dbReference type="EMBL" id="KAK3709606.1"/>
    </source>
</evidence>
<sequence length="551" mass="61680">MGGPTMSVGSSFDTLCDSFERVKRKWLLPDAPMRWLFGRISRLQVAVLACFLVYLLVFSLVGIVYKTWITPVEDSPLFNMRTGLGGWSDRIGALAYALTPFTILLSNRESVLSLVTGIPYQHFNFLHRWLGRIIFVQGFLHTLGWTVVEGKLYQPQPEEYVALMSQMYIIFGVVAMFLITLMLLLSTKTAIRWFGYEFFKVTHWTIAVLYVAACWGHWDRLWCWMVPSLALIAIDQAVRGLRTCYLHMGGKRGAGLGFKCAHAQVTLLGEDDDIVVRLDFEYVHREPWQTGQHFYLSFPSLSIWQSHPFTPSSLPDLTTRVQHHTYLLRVRKGQTSQLAALATQSTVPAILTGPYGHGHPRHETQNVLAVAGGTGVTFTLPVVQEALHQAIVPQAAVDFVWVVRKAQDLLWLATELSHLKSLLKAAPGLRVFIFVSRESRQDSRQDSRLIEPEKVPLDHASSASSSSLSSDSTGLEGLLAINNSRWNVAFLGDHHPSASQIVAEFMDRASIQGGNVEIVGSGPEEMGSDLRSTVSKITTREAVSFYWDSRE</sequence>
<gene>
    <name evidence="1" type="ORF">LTR37_010827</name>
</gene>
<evidence type="ECO:0000313" key="2">
    <source>
        <dbReference type="Proteomes" id="UP001281147"/>
    </source>
</evidence>
<name>A0ACC3N405_9PEZI</name>
<proteinExistence type="predicted"/>